<dbReference type="InterPro" id="IPR002589">
    <property type="entry name" value="Macro_dom"/>
</dbReference>
<dbReference type="PROSITE" id="PS51154">
    <property type="entry name" value="MACRO"/>
    <property type="match status" value="2"/>
</dbReference>
<dbReference type="PROSITE" id="PS51059">
    <property type="entry name" value="PARP_CATALYTIC"/>
    <property type="match status" value="1"/>
</dbReference>
<evidence type="ECO:0000313" key="13">
    <source>
        <dbReference type="EMBL" id="PFX17028.1"/>
    </source>
</evidence>
<dbReference type="InterPro" id="IPR012677">
    <property type="entry name" value="Nucleotide-bd_a/b_plait_sf"/>
</dbReference>
<keyword evidence="5" id="KW-0539">Nucleus</keyword>
<dbReference type="GO" id="GO:0003714">
    <property type="term" value="F:transcription corepressor activity"/>
    <property type="evidence" value="ECO:0007669"/>
    <property type="project" value="TreeGrafter"/>
</dbReference>
<gene>
    <name evidence="13" type="primary">PARP14</name>
    <name evidence="13" type="ORF">AWC38_SpisGene18673</name>
</gene>
<sequence length="1990" mass="226091">MATALLRSSVGKANFQRLVRLLITGGTALLREIFDKFCPPNDLPKLLKDPRIVNQLKAAKLAKPLWECLYPSPGVYGKSEDFDVTLLFRILRNIFVRTPPVTGWDELPESADHTLEADLARIKNYRNSIYGHVTQNMEILDDTQFLYLWNEISEALVRIARNVSPEKETEWQRAIANFLTDPLTEEDERNVEELQSWYRNDMEVKKSIEKLENTTQEMKDQMYQLGKLHQSMDRKLSVLTENPRQEGAHLPLRIDCDIPDPQAGVSEITATSQEEGAGTPVAGSPSPTTQEVLNLAAMKYLNTIDPSKPEELNGFVRYLKEVRRALIVETKLGSLIITVECISLEILDGLWNDYRTGYLNEMAQKYLATQELLIELGLRDVKLTVTILENEYKKCQEYFLQHSAKTERGRGRGNETARGTPRGKPAARGTHSSQKKVREGAAREYCYDGRWKKGDKGRGRGQWRGRGFDSTRGGPQQRGGGHGPRSGAELEPRQRPDAASQGFKQPNIKYEWNKLYVLGLHYKTTPDAVKNYIERISSYDVKYVEWFKPNGKAIVTLDTPKIIGFADILEAAKNRPLEGVQVVIERAPECKSIFASGFSEQTTQDEVASYFDGWGEIEDIKFSNPWDEKVKEKRAIVYFKHKKSVLQSIKDDHFLDDKPFHVEAFYRFMGTLTPVDEPSRSTRGTSGEVEGDSQPKFYKLVDKDIMEFLLKSNQEPRLKERLHSSEHAGLRWKNGEMYVLIKYECSGKKTDNEFDEKAWKSRCSEIVDSFIDSCTAKEIPVDEEIWEAVTDQLPQIEGFLPKFTAHVKLLKDSRTVKLICQKSNMSDFEEKLGGRLMVIRQQEDEKKLERRTLTDIASEKLLLFQNARIEDILKKEVHQDIQVRINPSNKNLEIKTPKGSMASVVPYLRRRQDEIDQNAIAVPPEIIEILKTKVGRRKMNEELPDGCAFNVDDRSKKVIFLGRTPHETQQGKIKAKEVLVSNHDVEFRITDNDLISSKNWDDLCKKLVKRLTIRHKRELACIAVFGFKKDVMEAVKRMRDFLNEKKATEGETRLTSQIHRKFFKNYYQEELKKISDELHHFGVQIAVDERGERIKYSGNEEGVKEAEERIYILLENIREKSLTVSLPGMKTFLTQEEGRRLTETIEMEKKCIIRIMDEAEEHEGDDDDSESEEPSSDETGIEENFEGVETFSTAEGKNVTWKIGNIADEQADILVCSVGSKFNLAIGAIANAISKAAGPDLQEQLRKKTFGKQFDEGDIVHTGPGNLHCRHVIHCVCCPWKGDPKQEQLLQELFRKCFDKASELGACSISMPLVGTGNLGFPCDTAVQILIQAAVDYSRSNPDSPLEEFKFVLYGEDERGIETFTEKFRDFKGNQKPRLKIRKPKARQNKPTPALPEFKSKEVCVEDVVLKVMKGDITEQRTDAICNIVTKDLNMKFGNLSGAIIKASGSTVEKELKTKAPKHPAGSVVITSAGRLSAECIAHMVVGPVTKKNLQTCVEKALEKVDSMGLKSVSIPAVGSGGLGQTADESAELVFGAIRALMVRPDRSIREIRVVVFDNSVTAAFVAELEAIQGETDDFPHPDDEDDDQGYYEMGSGASIDVLTRKRRKKIVIHARSESFDAILTALKDGVEKACGNPRVIRHEIIGRLPKRCMRELKRKSRARDVRLEQPEPNMLTLEGLPKDVMDVNSEVSDVIQEQMEREHKEERAEQMSKTVQWYLVNPGGKLAAFEKMANNEIESAYKEKKPSLLFTHQDRKAEINFGSKEVTFLRTGAIKMVLRKDVLPLPDEWDPQPRDDRGKEEILHMVSLPNDSQEYKAVGEKFLRLMNGKVVIKKIERIQNPSMFNSYMLRKQAMDEKNGTIDNELELFHGTKPDSVKEINVQGFNRSLCGVHGAAYGDGVYFAKDARYSFSYSQPGPNDERCMYLARVLVGKYTVGEKGLKKPPAKDPSKPEILFDSVVNREEDPTIFVVFNDFHVYPKYLINFEETKR</sequence>
<evidence type="ECO:0000313" key="14">
    <source>
        <dbReference type="Proteomes" id="UP000225706"/>
    </source>
</evidence>
<keyword evidence="3 7" id="KW-0808">Transferase</keyword>
<dbReference type="FunFam" id="3.90.228.10:FF:000008">
    <property type="entry name" value="Poly [ADP-ribose] polymerase"/>
    <property type="match status" value="1"/>
</dbReference>
<evidence type="ECO:0000259" key="11">
    <source>
        <dbReference type="PROSITE" id="PS51059"/>
    </source>
</evidence>
<dbReference type="CDD" id="cd01439">
    <property type="entry name" value="TCCD_inducible_PARP_like"/>
    <property type="match status" value="1"/>
</dbReference>
<reference evidence="14" key="1">
    <citation type="journal article" date="2017" name="bioRxiv">
        <title>Comparative analysis of the genomes of Stylophora pistillata and Acropora digitifera provides evidence for extensive differences between species of corals.</title>
        <authorList>
            <person name="Voolstra C.R."/>
            <person name="Li Y."/>
            <person name="Liew Y.J."/>
            <person name="Baumgarten S."/>
            <person name="Zoccola D."/>
            <person name="Flot J.-F."/>
            <person name="Tambutte S."/>
            <person name="Allemand D."/>
            <person name="Aranda M."/>
        </authorList>
    </citation>
    <scope>NUCLEOTIDE SEQUENCE [LARGE SCALE GENOMIC DNA]</scope>
</reference>
<evidence type="ECO:0000259" key="9">
    <source>
        <dbReference type="PROSITE" id="PS50102"/>
    </source>
</evidence>
<organism evidence="13 14">
    <name type="scientific">Stylophora pistillata</name>
    <name type="common">Smooth cauliflower coral</name>
    <dbReference type="NCBI Taxonomy" id="50429"/>
    <lineage>
        <taxon>Eukaryota</taxon>
        <taxon>Metazoa</taxon>
        <taxon>Cnidaria</taxon>
        <taxon>Anthozoa</taxon>
        <taxon>Hexacorallia</taxon>
        <taxon>Scleractinia</taxon>
        <taxon>Astrocoeniina</taxon>
        <taxon>Pocilloporidae</taxon>
        <taxon>Stylophora</taxon>
    </lineage>
</organism>
<dbReference type="EC" id="2.4.2.-" evidence="7"/>
<dbReference type="SUPFAM" id="SSF52949">
    <property type="entry name" value="Macro domain-like"/>
    <property type="match status" value="2"/>
</dbReference>
<dbReference type="SUPFAM" id="SSF56399">
    <property type="entry name" value="ADP-ribosylation"/>
    <property type="match status" value="1"/>
</dbReference>
<feature type="domain" description="Macro" evidence="12">
    <location>
        <begin position="1397"/>
        <end position="1573"/>
    </location>
</feature>
<feature type="region of interest" description="Disordered" evidence="8">
    <location>
        <begin position="404"/>
        <end position="441"/>
    </location>
</feature>
<dbReference type="SUPFAM" id="SSF117839">
    <property type="entry name" value="WWE domain"/>
    <property type="match status" value="1"/>
</dbReference>
<feature type="domain" description="RRM" evidence="9">
    <location>
        <begin position="591"/>
        <end position="667"/>
    </location>
</feature>
<dbReference type="PANTHER" id="PTHR14453:SF67">
    <property type="entry name" value="POLY [ADP-RIBOSE] POLYMERASE"/>
    <property type="match status" value="1"/>
</dbReference>
<dbReference type="InterPro" id="IPR035979">
    <property type="entry name" value="RBD_domain_sf"/>
</dbReference>
<evidence type="ECO:0000256" key="3">
    <source>
        <dbReference type="ARBA" id="ARBA00022679"/>
    </source>
</evidence>
<feature type="domain" description="WWE" evidence="10">
    <location>
        <begin position="1704"/>
        <end position="1780"/>
    </location>
</feature>
<evidence type="ECO:0000256" key="5">
    <source>
        <dbReference type="ARBA" id="ARBA00023242"/>
    </source>
</evidence>
<dbReference type="GO" id="GO:0005634">
    <property type="term" value="C:nucleus"/>
    <property type="evidence" value="ECO:0007669"/>
    <property type="project" value="UniProtKB-SubCell"/>
</dbReference>
<dbReference type="Gene3D" id="3.90.228.10">
    <property type="match status" value="1"/>
</dbReference>
<evidence type="ECO:0000259" key="10">
    <source>
        <dbReference type="PROSITE" id="PS50918"/>
    </source>
</evidence>
<evidence type="ECO:0000259" key="12">
    <source>
        <dbReference type="PROSITE" id="PS51154"/>
    </source>
</evidence>
<dbReference type="Pfam" id="PF18738">
    <property type="entry name" value="HEPN_DZIP3"/>
    <property type="match status" value="1"/>
</dbReference>
<dbReference type="Gene3D" id="3.40.220.10">
    <property type="entry name" value="Leucine Aminopeptidase, subunit E, domain 1"/>
    <property type="match status" value="2"/>
</dbReference>
<dbReference type="Gene3D" id="3.30.70.330">
    <property type="match status" value="1"/>
</dbReference>
<evidence type="ECO:0000256" key="8">
    <source>
        <dbReference type="SAM" id="MobiDB-lite"/>
    </source>
</evidence>
<keyword evidence="6" id="KW-0694">RNA-binding</keyword>
<feature type="compositionally biased region" description="Basic and acidic residues" evidence="8">
    <location>
        <begin position="404"/>
        <end position="415"/>
    </location>
</feature>
<dbReference type="InterPro" id="IPR052056">
    <property type="entry name" value="Mono-ARTD/PARP"/>
</dbReference>
<dbReference type="InterPro" id="IPR012317">
    <property type="entry name" value="Poly(ADP-ribose)pol_cat_dom"/>
</dbReference>
<keyword evidence="4 7" id="KW-0520">NAD</keyword>
<evidence type="ECO:0000256" key="1">
    <source>
        <dbReference type="ARBA" id="ARBA00004123"/>
    </source>
</evidence>
<name>A0A2B4RKZ1_STYPI</name>
<dbReference type="InterPro" id="IPR041249">
    <property type="entry name" value="HEPN_DZIP3"/>
</dbReference>
<comment type="subcellular location">
    <subcellularLocation>
        <location evidence="1">Nucleus</location>
    </subcellularLocation>
</comment>
<accession>A0A2B4RKZ1</accession>
<dbReference type="InterPro" id="IPR043472">
    <property type="entry name" value="Macro_dom-like"/>
</dbReference>
<dbReference type="SUPFAM" id="SSF54928">
    <property type="entry name" value="RNA-binding domain, RBD"/>
    <property type="match status" value="1"/>
</dbReference>
<dbReference type="PROSITE" id="PS50918">
    <property type="entry name" value="WWE"/>
    <property type="match status" value="1"/>
</dbReference>
<feature type="region of interest" description="Disordered" evidence="8">
    <location>
        <begin position="1160"/>
        <end position="1184"/>
    </location>
</feature>
<feature type="region of interest" description="Disordered" evidence="8">
    <location>
        <begin position="454"/>
        <end position="504"/>
    </location>
</feature>
<dbReference type="PROSITE" id="PS50102">
    <property type="entry name" value="RRM"/>
    <property type="match status" value="1"/>
</dbReference>
<dbReference type="Proteomes" id="UP000225706">
    <property type="component" value="Unassembled WGS sequence"/>
</dbReference>
<feature type="domain" description="Macro" evidence="12">
    <location>
        <begin position="1186"/>
        <end position="1372"/>
    </location>
</feature>
<evidence type="ECO:0000256" key="6">
    <source>
        <dbReference type="PROSITE-ProRule" id="PRU00176"/>
    </source>
</evidence>
<dbReference type="Pfam" id="PF23085">
    <property type="entry name" value="RRM_PARP14_3"/>
    <property type="match status" value="1"/>
</dbReference>
<dbReference type="GO" id="GO:0003723">
    <property type="term" value="F:RNA binding"/>
    <property type="evidence" value="ECO:0007669"/>
    <property type="project" value="UniProtKB-UniRule"/>
</dbReference>
<protein>
    <recommendedName>
        <fullName evidence="7">Poly [ADP-ribose] polymerase</fullName>
        <shortName evidence="7">PARP</shortName>
        <ecNumber evidence="7">2.4.2.-</ecNumber>
    </recommendedName>
</protein>
<dbReference type="GO" id="GO:0003950">
    <property type="term" value="F:NAD+ poly-ADP-ribosyltransferase activity"/>
    <property type="evidence" value="ECO:0007669"/>
    <property type="project" value="UniProtKB-UniRule"/>
</dbReference>
<evidence type="ECO:0000256" key="7">
    <source>
        <dbReference type="RuleBase" id="RU362114"/>
    </source>
</evidence>
<dbReference type="GO" id="GO:0010629">
    <property type="term" value="P:negative regulation of gene expression"/>
    <property type="evidence" value="ECO:0007669"/>
    <property type="project" value="TreeGrafter"/>
</dbReference>
<dbReference type="InterPro" id="IPR000504">
    <property type="entry name" value="RRM_dom"/>
</dbReference>
<dbReference type="PANTHER" id="PTHR14453">
    <property type="entry name" value="PARP/ZINC FINGER CCCH TYPE DOMAIN CONTAINING PROTEIN"/>
    <property type="match status" value="1"/>
</dbReference>
<dbReference type="InterPro" id="IPR004170">
    <property type="entry name" value="WWE_dom"/>
</dbReference>
<keyword evidence="14" id="KW-1185">Reference proteome</keyword>
<proteinExistence type="predicted"/>
<evidence type="ECO:0000256" key="4">
    <source>
        <dbReference type="ARBA" id="ARBA00023027"/>
    </source>
</evidence>
<feature type="domain" description="PARP catalytic" evidence="11">
    <location>
        <begin position="1791"/>
        <end position="1990"/>
    </location>
</feature>
<evidence type="ECO:0000256" key="2">
    <source>
        <dbReference type="ARBA" id="ARBA00022676"/>
    </source>
</evidence>
<dbReference type="InterPro" id="IPR037197">
    <property type="entry name" value="WWE_dom_sf"/>
</dbReference>
<dbReference type="GO" id="GO:0005737">
    <property type="term" value="C:cytoplasm"/>
    <property type="evidence" value="ECO:0007669"/>
    <property type="project" value="TreeGrafter"/>
</dbReference>
<dbReference type="EMBL" id="LSMT01000502">
    <property type="protein sequence ID" value="PFX17028.1"/>
    <property type="molecule type" value="Genomic_DNA"/>
</dbReference>
<dbReference type="OrthoDB" id="6159649at2759"/>
<dbReference type="Gene3D" id="3.30.720.50">
    <property type="match status" value="1"/>
</dbReference>
<dbReference type="SMART" id="SM00506">
    <property type="entry name" value="A1pp"/>
    <property type="match status" value="2"/>
</dbReference>
<dbReference type="Pfam" id="PF01661">
    <property type="entry name" value="Macro"/>
    <property type="match status" value="2"/>
</dbReference>
<keyword evidence="2 7" id="KW-0328">Glycosyltransferase</keyword>
<dbReference type="Pfam" id="PF00644">
    <property type="entry name" value="PARP"/>
    <property type="match status" value="1"/>
</dbReference>
<dbReference type="SMART" id="SM00360">
    <property type="entry name" value="RRM"/>
    <property type="match status" value="2"/>
</dbReference>
<comment type="caution">
    <text evidence="13">The sequence shown here is derived from an EMBL/GenBank/DDBJ whole genome shotgun (WGS) entry which is preliminary data.</text>
</comment>